<dbReference type="SUPFAM" id="SSF49265">
    <property type="entry name" value="Fibronectin type III"/>
    <property type="match status" value="3"/>
</dbReference>
<evidence type="ECO:0000256" key="4">
    <source>
        <dbReference type="SAM" id="Phobius"/>
    </source>
</evidence>
<dbReference type="PROSITE" id="PS50835">
    <property type="entry name" value="IG_LIKE"/>
    <property type="match status" value="8"/>
</dbReference>
<feature type="domain" description="Ig-like" evidence="5">
    <location>
        <begin position="242"/>
        <end position="328"/>
    </location>
</feature>
<feature type="compositionally biased region" description="Polar residues" evidence="3">
    <location>
        <begin position="1591"/>
        <end position="1603"/>
    </location>
</feature>
<feature type="domain" description="Fibronectin type-III" evidence="6">
    <location>
        <begin position="1086"/>
        <end position="1181"/>
    </location>
</feature>
<name>A0ABN8LY74_9CNID</name>
<feature type="domain" description="Ig-like" evidence="5">
    <location>
        <begin position="33"/>
        <end position="125"/>
    </location>
</feature>
<feature type="domain" description="Fibronectin type-III" evidence="6">
    <location>
        <begin position="987"/>
        <end position="1082"/>
    </location>
</feature>
<evidence type="ECO:0000256" key="1">
    <source>
        <dbReference type="ARBA" id="ARBA00022737"/>
    </source>
</evidence>
<evidence type="ECO:0000259" key="5">
    <source>
        <dbReference type="PROSITE" id="PS50835"/>
    </source>
</evidence>
<dbReference type="CDD" id="cd00096">
    <property type="entry name" value="Ig"/>
    <property type="match status" value="2"/>
</dbReference>
<keyword evidence="2" id="KW-1015">Disulfide bond</keyword>
<keyword evidence="8" id="KW-1185">Reference proteome</keyword>
<accession>A0ABN8LY74</accession>
<protein>
    <submittedName>
        <fullName evidence="7">Uncharacterized protein</fullName>
    </submittedName>
</protein>
<dbReference type="PROSITE" id="PS50853">
    <property type="entry name" value="FN3"/>
    <property type="match status" value="5"/>
</dbReference>
<organism evidence="7 8">
    <name type="scientific">Porites evermanni</name>
    <dbReference type="NCBI Taxonomy" id="104178"/>
    <lineage>
        <taxon>Eukaryota</taxon>
        <taxon>Metazoa</taxon>
        <taxon>Cnidaria</taxon>
        <taxon>Anthozoa</taxon>
        <taxon>Hexacorallia</taxon>
        <taxon>Scleractinia</taxon>
        <taxon>Fungiina</taxon>
        <taxon>Poritidae</taxon>
        <taxon>Porites</taxon>
    </lineage>
</organism>
<feature type="domain" description="Ig-like" evidence="5">
    <location>
        <begin position="432"/>
        <end position="516"/>
    </location>
</feature>
<feature type="domain" description="Fibronectin type-III" evidence="6">
    <location>
        <begin position="789"/>
        <end position="883"/>
    </location>
</feature>
<proteinExistence type="predicted"/>
<dbReference type="InterPro" id="IPR007110">
    <property type="entry name" value="Ig-like_dom"/>
</dbReference>
<feature type="compositionally biased region" description="Low complexity" evidence="3">
    <location>
        <begin position="1675"/>
        <end position="1684"/>
    </location>
</feature>
<dbReference type="InterPro" id="IPR036179">
    <property type="entry name" value="Ig-like_dom_sf"/>
</dbReference>
<dbReference type="SMART" id="SM00409">
    <property type="entry name" value="IG"/>
    <property type="match status" value="8"/>
</dbReference>
<sequence>MSIVVTSLLYVEAPRKMIVHTVLCTVLITTIHPRILIESSSLNFTIQPSDKVVAVGKPLLLNCQAQYSRSGTVHISWRNNGVWLLHPTNQPWTQLTNHSLYYSSIPAQSIGTFICGASVTGTNLVIYSRTAKVQAAYISSQFFTHPVNITKRLGEEATFDCVTENSLPYASIYWEKDGKYFAEGVSFQIPSTKSSSSALLVKNVTFTSAGWYRCVATNPLLPNQPQRSKKAYLTVLPVLDKPHFGVHPKNMIIGENVPSIMICQILGVPTPLVAWTQNGQQVNNVSDRYILSNGSLYFAPPVNRSYAGQYVCSGTNSIGSVSSQAVLLRIAYFDFSFIENPSNRTAVVGNAVSIRCVPPISFPVQVTIHWYHNYQLIVPDAAATISIDSSGTIMLNSIKKSDEGIYFCDGTNSFLQVTRTSLPAYLTIYVPPTIHVQPRDTNVTNGYSLTLNCEATGFPQPVVSWQKDGQAVDTSHVTLLSNGSLYIFSTVMQDAGRFSCKASNSAGSVTKSADVVIYVPPSLISSAENATRTVGEFVRFQCSFYGIPQPDVHWFYVSGGSTVQLTQTARYFMSAGNLQITQIKKRDEGKYICRAVNIAGRTESSAYLNVKVPASLDSEPMNVTVNESLSASFQCNASGDPIPTVTWFKGGFQLSAGGRVVIGEYILTVVNTVASDSGQYSCNVSNGISFHVGVAYLIVQVAPNITLFNVPRLIGSGMNATLLCAATGIPQPTVTWQRKDAMLSRVQHVANSTFVIVDVVQANGGMYSCVAFNAAGVSSKHANLTVQVTPSSPIIISAIPQSSTAIQLSWKPGFDGHSSITGYKVEMKKLNEVYIVLAENLLVMSYTVRNLDPYTTYLFRISARNAIGVSPGANTSNTTLQDAPSSPRNLTAKPWNATAVSVTWIIPAKPYGQITLYEIQYTAVGSNDVTSKVLLANELQELEALIDSLKAFTSYQLRIRAATLEGMWGNFSSVAEAITLESAPSVAPKEVQLQALSSDSILVHWKLVPPHLANGNVRQYVVIMKATGPHRVSDSRNVSAGTADNLTVSGLFAWTNYNVSVQAVTVQLGPKSPYKQVRTLEAAPGPPSNVTLVSDSQHSIVVFITPPVPAEQNGVIRGYTVFYRETNLLPEEGYLSLNTSNSTVRFINLTVFTEYSFKVAAYTSAGQGQHSQLKRIFSQEGIPGEIDDVTVTAATYDAITVRWSPPNKPNGQILEYMIIYNSTGGKLSGSKTTESNKLTASIQNLIPNTTYSIFVTARTSKGFGGQGTSVLARTRHLPPPITMITTSESTVTEDLTTVGVPAGTEKRTGGINEEHMIIIIVCLAFIVLFIVVVAVYFLGIKRWKQGKAMSYARARKPRDFRDPAFEMERPRLDLHEEPSVADTNYSSDSFDSDWDTSVASPRSTCSAVNENPQFANSADSTGVRTSSRPPLVNLPNKRISVDSQGSQPYASVEELGGGFSSFGPLPPVEFRSFPTEERETDLEKQENLTDAATLPVSRKSFTNQLFKAAHDSKDVDHGDGVTRFEGFQEQDISGIENRGYDSDEELNQHLAKSTVKPGSSYDMNKYPENLEELYAKVDKSKKKAFRKKDTSTSIGTDSRQSIKQEPVSLKDGETDKSKKTLRKTFRDPQGNKESGQKGEISHDPVLVYDERTNFETESKPKFSENAAVDQHDARSSGASSLSSGTIVSDLNSCGTHTPLMNLKHQPISETVQDPPPPSPYTLRNKKFSVGSADSFYDEPYSSLEEIDAGITPLSSLPPTQEPVEYSAGPEEELKISNVIPNNFNTYGVMDKPEDEAVVMEVKEIENPPSAEDNTIQDFDEVLNSLLFNEQSAPEPSKNPGPFTLECHDLDSTILMF</sequence>
<dbReference type="CDD" id="cd00063">
    <property type="entry name" value="FN3"/>
    <property type="match status" value="5"/>
</dbReference>
<feature type="domain" description="Ig-like" evidence="5">
    <location>
        <begin position="703"/>
        <end position="785"/>
    </location>
</feature>
<gene>
    <name evidence="7" type="ORF">PEVE_00008249</name>
</gene>
<keyword evidence="1" id="KW-0677">Repeat</keyword>
<dbReference type="InterPro" id="IPR013098">
    <property type="entry name" value="Ig_I-set"/>
</dbReference>
<dbReference type="SMART" id="SM00408">
    <property type="entry name" value="IGc2"/>
    <property type="match status" value="7"/>
</dbReference>
<keyword evidence="4" id="KW-0472">Membrane</keyword>
<feature type="compositionally biased region" description="Basic and acidic residues" evidence="3">
    <location>
        <begin position="1608"/>
        <end position="1662"/>
    </location>
</feature>
<dbReference type="EMBL" id="CALNXI010000156">
    <property type="protein sequence ID" value="CAH3020695.1"/>
    <property type="molecule type" value="Genomic_DNA"/>
</dbReference>
<dbReference type="Pfam" id="PF13927">
    <property type="entry name" value="Ig_3"/>
    <property type="match status" value="3"/>
</dbReference>
<dbReference type="InterPro" id="IPR003598">
    <property type="entry name" value="Ig_sub2"/>
</dbReference>
<dbReference type="Pfam" id="PF07679">
    <property type="entry name" value="I-set"/>
    <property type="match status" value="3"/>
</dbReference>
<reference evidence="7 8" key="1">
    <citation type="submission" date="2022-05" db="EMBL/GenBank/DDBJ databases">
        <authorList>
            <consortium name="Genoscope - CEA"/>
            <person name="William W."/>
        </authorList>
    </citation>
    <scope>NUCLEOTIDE SEQUENCE [LARGE SCALE GENOMIC DNA]</scope>
</reference>
<feature type="region of interest" description="Disordered" evidence="3">
    <location>
        <begin position="1401"/>
        <end position="1448"/>
    </location>
</feature>
<evidence type="ECO:0000313" key="7">
    <source>
        <dbReference type="EMBL" id="CAH3020695.1"/>
    </source>
</evidence>
<dbReference type="InterPro" id="IPR036116">
    <property type="entry name" value="FN3_sf"/>
</dbReference>
<comment type="caution">
    <text evidence="7">The sequence shown here is derived from an EMBL/GenBank/DDBJ whole genome shotgun (WGS) entry which is preliminary data.</text>
</comment>
<evidence type="ECO:0000256" key="2">
    <source>
        <dbReference type="ARBA" id="ARBA00023157"/>
    </source>
</evidence>
<dbReference type="PANTHER" id="PTHR44170:SF6">
    <property type="entry name" value="CONTACTIN"/>
    <property type="match status" value="1"/>
</dbReference>
<feature type="compositionally biased region" description="Polar residues" evidence="3">
    <location>
        <begin position="1685"/>
        <end position="1695"/>
    </location>
</feature>
<feature type="domain" description="Fibronectin type-III" evidence="6">
    <location>
        <begin position="886"/>
        <end position="982"/>
    </location>
</feature>
<dbReference type="InterPro" id="IPR003599">
    <property type="entry name" value="Ig_sub"/>
</dbReference>
<dbReference type="Proteomes" id="UP001159427">
    <property type="component" value="Unassembled WGS sequence"/>
</dbReference>
<dbReference type="Gene3D" id="2.60.40.10">
    <property type="entry name" value="Immunoglobulins"/>
    <property type="match status" value="13"/>
</dbReference>
<feature type="domain" description="Ig-like" evidence="5">
    <location>
        <begin position="335"/>
        <end position="427"/>
    </location>
</feature>
<evidence type="ECO:0000256" key="3">
    <source>
        <dbReference type="SAM" id="MobiDB-lite"/>
    </source>
</evidence>
<feature type="domain" description="Ig-like" evidence="5">
    <location>
        <begin position="521"/>
        <end position="609"/>
    </location>
</feature>
<dbReference type="Pfam" id="PF00041">
    <property type="entry name" value="fn3"/>
    <property type="match status" value="5"/>
</dbReference>
<feature type="compositionally biased region" description="Polar residues" evidence="3">
    <location>
        <begin position="1401"/>
        <end position="1428"/>
    </location>
</feature>
<feature type="region of interest" description="Disordered" evidence="3">
    <location>
        <begin position="1578"/>
        <end position="1716"/>
    </location>
</feature>
<dbReference type="SMART" id="SM00060">
    <property type="entry name" value="FN3"/>
    <property type="match status" value="6"/>
</dbReference>
<keyword evidence="4" id="KW-1133">Transmembrane helix</keyword>
<dbReference type="PANTHER" id="PTHR44170">
    <property type="entry name" value="PROTEIN SIDEKICK"/>
    <property type="match status" value="1"/>
</dbReference>
<keyword evidence="4" id="KW-0812">Transmembrane</keyword>
<feature type="domain" description="Ig-like" evidence="5">
    <location>
        <begin position="154"/>
        <end position="234"/>
    </location>
</feature>
<dbReference type="InterPro" id="IPR003961">
    <property type="entry name" value="FN3_dom"/>
</dbReference>
<dbReference type="SUPFAM" id="SSF48726">
    <property type="entry name" value="Immunoglobulin"/>
    <property type="match status" value="8"/>
</dbReference>
<evidence type="ECO:0000259" key="6">
    <source>
        <dbReference type="PROSITE" id="PS50853"/>
    </source>
</evidence>
<feature type="domain" description="Ig-like" evidence="5">
    <location>
        <begin position="613"/>
        <end position="695"/>
    </location>
</feature>
<evidence type="ECO:0000313" key="8">
    <source>
        <dbReference type="Proteomes" id="UP001159427"/>
    </source>
</evidence>
<dbReference type="InterPro" id="IPR013783">
    <property type="entry name" value="Ig-like_fold"/>
</dbReference>
<feature type="transmembrane region" description="Helical" evidence="4">
    <location>
        <begin position="1316"/>
        <end position="1339"/>
    </location>
</feature>
<feature type="domain" description="Fibronectin type-III" evidence="6">
    <location>
        <begin position="1185"/>
        <end position="1280"/>
    </location>
</feature>